<dbReference type="AlphaFoldDB" id="A0A1H5TXJ0"/>
<dbReference type="RefSeq" id="WP_200821463.1">
    <property type="nucleotide sequence ID" value="NZ_FNVA01000001.1"/>
</dbReference>
<dbReference type="InterPro" id="IPR052025">
    <property type="entry name" value="Xyloglucanase_GH74"/>
</dbReference>
<dbReference type="PANTHER" id="PTHR43739">
    <property type="entry name" value="XYLOGLUCANASE (EUROFUNG)"/>
    <property type="match status" value="1"/>
</dbReference>
<accession>A0A1H5TXJ0</accession>
<evidence type="ECO:0000259" key="4">
    <source>
        <dbReference type="Pfam" id="PF15902"/>
    </source>
</evidence>
<evidence type="ECO:0000256" key="1">
    <source>
        <dbReference type="ARBA" id="ARBA00022737"/>
    </source>
</evidence>
<dbReference type="CDD" id="cd15482">
    <property type="entry name" value="Sialidase_non-viral"/>
    <property type="match status" value="3"/>
</dbReference>
<dbReference type="EMBL" id="FNVA01000001">
    <property type="protein sequence ID" value="SEF67516.1"/>
    <property type="molecule type" value="Genomic_DNA"/>
</dbReference>
<dbReference type="InterPro" id="IPR015943">
    <property type="entry name" value="WD40/YVTN_repeat-like_dom_sf"/>
</dbReference>
<dbReference type="InterPro" id="IPR031778">
    <property type="entry name" value="Sortilin_N"/>
</dbReference>
<keyword evidence="3" id="KW-0732">Signal</keyword>
<evidence type="ECO:0000313" key="6">
    <source>
        <dbReference type="Proteomes" id="UP000236728"/>
    </source>
</evidence>
<organism evidence="5 6">
    <name type="scientific">Bryocella elongata</name>
    <dbReference type="NCBI Taxonomy" id="863522"/>
    <lineage>
        <taxon>Bacteria</taxon>
        <taxon>Pseudomonadati</taxon>
        <taxon>Acidobacteriota</taxon>
        <taxon>Terriglobia</taxon>
        <taxon>Terriglobales</taxon>
        <taxon>Acidobacteriaceae</taxon>
        <taxon>Bryocella</taxon>
    </lineage>
</organism>
<feature type="chain" id="PRO_5009285516" description="Sortilin N-terminal domain-containing protein" evidence="3">
    <location>
        <begin position="21"/>
        <end position="1075"/>
    </location>
</feature>
<proteinExistence type="predicted"/>
<sequence>MARRAPVALLLTLGLGLGFAAEVVAQAQSPLVDPALYSDMKWRGIGPIRAGRTRALAGVPSQPATFYLGAVNGGVWKTTDAGDTWHSLWDSQPSGSIGSIAVALSDPNVIYVGSGEGLARPDLSVGDGVYKSTDAGKTWTHLGLRDGQQIGQIAIDPKDANRVFVAVTGHPYGPNKERGLYRSTDGGKTFQNVLFIDEYTGASEVRIDPNHPEVVYAGMWERQEGAWENGSWSGTHGGFFKSTDGGDHWTKITGGGLPDGIVQVNIAVSPADSNRIYITAATERGVGLYRSEDGGKTWVHAPDDDPRPEARIGGGDLPVPVADAKDPNVLYVASTVTWKSSDGGKTWFGLRGSPGGDDYQNIFVNPNNPKIIALASDQGVIISQNGGESWAKWYNQATAQMYHVTTDNAWPYRVCGGQQDSGSACVLSRSNDGRITFHDWHPAGIEEYGYAAPDPLDPDIVYGGKVTRYDRRTGQIQNVEPSPLRSYRVLRTEPLMFSPVDPHKLYFATNTLWLTENGGKDWKQVSPDLSREAGYEIPASLDHYKDSPTMKPIRRGVIYALGLSPLDVKRLWAGTDDGLIWTTTDGGANWNNVTPPAMKPFWKVFNMDAGHFDAGTAYAAINTLRLDDWRPHLFRTHDGGKSWTEINNGLPANGATSTIREDPKVKGLLYAGTETQVFVSFDDGDHWQSLRLNMPASSVRDLQIKDDDLIAGTHGRGFQILDDVTPLRQIAEEVTKKKLAAVPMHLYAPQVAIRVRFDMNPPTPWPPDMATGENPPNGAVIDYTIGGSFKGPLTLEIVDSKGETIAKWNSTDPVPPLDPRYPDPTLWARPPRVLLATPGHHRFLWDMQYAQVPGMSTGPDAEQAIPYDTPQVSTAPWVMPGTYTLKLTGEGKTETQSITVKMDPRVKTSMADLQTQFDVSKAMYDDLLKATEAMHQITVLRQQLKARSDDAAAASGQAINAKLDAIAGREGRGGGGGGRGGPAGPATLSSVRSQIARIEHAIQNTDEAPTTAQVAAAKQVSAPLSGLLQQWNEVKATDLKALNQRLESQHLATLKLNTFRIDHDVEDQFEAGDEP</sequence>
<evidence type="ECO:0000256" key="3">
    <source>
        <dbReference type="SAM" id="SignalP"/>
    </source>
</evidence>
<name>A0A1H5TXJ0_9BACT</name>
<feature type="domain" description="Sortilin N-terminal" evidence="4">
    <location>
        <begin position="129"/>
        <end position="252"/>
    </location>
</feature>
<reference evidence="5 6" key="1">
    <citation type="submission" date="2016-10" db="EMBL/GenBank/DDBJ databases">
        <authorList>
            <person name="de Groot N.N."/>
        </authorList>
    </citation>
    <scope>NUCLEOTIDE SEQUENCE [LARGE SCALE GENOMIC DNA]</scope>
    <source>
        <strain evidence="5 6">DSM 22489</strain>
    </source>
</reference>
<keyword evidence="1" id="KW-0677">Repeat</keyword>
<dbReference type="SUPFAM" id="SSF110296">
    <property type="entry name" value="Oligoxyloglucan reducing end-specific cellobiohydrolase"/>
    <property type="match status" value="1"/>
</dbReference>
<dbReference type="PANTHER" id="PTHR43739:SF5">
    <property type="entry name" value="EXO-ALPHA-SIALIDASE"/>
    <property type="match status" value="1"/>
</dbReference>
<evidence type="ECO:0000313" key="5">
    <source>
        <dbReference type="EMBL" id="SEF67516.1"/>
    </source>
</evidence>
<protein>
    <recommendedName>
        <fullName evidence="4">Sortilin N-terminal domain-containing protein</fullName>
    </recommendedName>
</protein>
<feature type="region of interest" description="Disordered" evidence="2">
    <location>
        <begin position="970"/>
        <end position="989"/>
    </location>
</feature>
<keyword evidence="6" id="KW-1185">Reference proteome</keyword>
<feature type="signal peptide" evidence="3">
    <location>
        <begin position="1"/>
        <end position="20"/>
    </location>
</feature>
<evidence type="ECO:0000256" key="2">
    <source>
        <dbReference type="SAM" id="MobiDB-lite"/>
    </source>
</evidence>
<feature type="compositionally biased region" description="Gly residues" evidence="2">
    <location>
        <begin position="973"/>
        <end position="983"/>
    </location>
</feature>
<gene>
    <name evidence="5" type="ORF">SAMN05421819_0778</name>
</gene>
<dbReference type="Pfam" id="PF15902">
    <property type="entry name" value="Sortilin-Vps10"/>
    <property type="match status" value="1"/>
</dbReference>
<dbReference type="Gene3D" id="2.130.10.10">
    <property type="entry name" value="YVTN repeat-like/Quinoprotein amine dehydrogenase"/>
    <property type="match status" value="4"/>
</dbReference>
<dbReference type="Proteomes" id="UP000236728">
    <property type="component" value="Unassembled WGS sequence"/>
</dbReference>
<dbReference type="SUPFAM" id="SSF50939">
    <property type="entry name" value="Sialidases"/>
    <property type="match status" value="1"/>
</dbReference>
<dbReference type="GO" id="GO:0010411">
    <property type="term" value="P:xyloglucan metabolic process"/>
    <property type="evidence" value="ECO:0007669"/>
    <property type="project" value="TreeGrafter"/>
</dbReference>
<dbReference type="InterPro" id="IPR036278">
    <property type="entry name" value="Sialidase_sf"/>
</dbReference>